<dbReference type="RefSeq" id="WP_238217985.1">
    <property type="nucleotide sequence ID" value="NZ_BPUS01000035.1"/>
</dbReference>
<dbReference type="EMBL" id="BPUS01000035">
    <property type="protein sequence ID" value="GJH30317.1"/>
    <property type="molecule type" value="Genomic_DNA"/>
</dbReference>
<gene>
    <name evidence="1" type="ORF">CBA19CS42_37395</name>
</gene>
<reference evidence="1" key="1">
    <citation type="submission" date="2022-09" db="EMBL/GenBank/DDBJ databases">
        <title>Isolation and characterization of 3-chlorobenzoate degrading bacteria from soils in Shizuoka.</title>
        <authorList>
            <person name="Ifat A."/>
            <person name="Ogawa N."/>
            <person name="Kimbara K."/>
            <person name="Moriuchi R."/>
            <person name="Dohra H."/>
            <person name="Shintani M."/>
        </authorList>
    </citation>
    <scope>NUCLEOTIDE SEQUENCE</scope>
    <source>
        <strain evidence="1">19CS4-2</strain>
    </source>
</reference>
<dbReference type="Proteomes" id="UP001055111">
    <property type="component" value="Unassembled WGS sequence"/>
</dbReference>
<protein>
    <submittedName>
        <fullName evidence="1">DUF1493 family protein</fullName>
    </submittedName>
</protein>
<dbReference type="AlphaFoldDB" id="A0AA37IIJ8"/>
<sequence length="128" mass="15043">MQPQEVSAELEAFIREEIGLSPKQPLRPSDTLENDFGITGDDADDFMGAFSKRFNVEPGDFDFHRYFEMEGFSVWPFSVFTNWLHKRWGIKKYNEREPLTVAMLQRAIDLGVWETERLREPKMPPEAR</sequence>
<accession>A0AA37IIJ8</accession>
<evidence type="ECO:0000313" key="1">
    <source>
        <dbReference type="EMBL" id="GJH30317.1"/>
    </source>
</evidence>
<evidence type="ECO:0000313" key="2">
    <source>
        <dbReference type="Proteomes" id="UP001055111"/>
    </source>
</evidence>
<dbReference type="Pfam" id="PF07377">
    <property type="entry name" value="DUF1493"/>
    <property type="match status" value="1"/>
</dbReference>
<name>A0AA37IIJ8_9BURK</name>
<organism evidence="1 2">
    <name type="scientific">Caballeronia novacaledonica</name>
    <dbReference type="NCBI Taxonomy" id="1544861"/>
    <lineage>
        <taxon>Bacteria</taxon>
        <taxon>Pseudomonadati</taxon>
        <taxon>Pseudomonadota</taxon>
        <taxon>Betaproteobacteria</taxon>
        <taxon>Burkholderiales</taxon>
        <taxon>Burkholderiaceae</taxon>
        <taxon>Caballeronia</taxon>
    </lineage>
</organism>
<dbReference type="InterPro" id="IPR010862">
    <property type="entry name" value="DUF1493"/>
</dbReference>
<proteinExistence type="predicted"/>
<comment type="caution">
    <text evidence="1">The sequence shown here is derived from an EMBL/GenBank/DDBJ whole genome shotgun (WGS) entry which is preliminary data.</text>
</comment>